<dbReference type="GeneID" id="5969382"/>
<feature type="chain" id="PRO_5004178584" description="Initiation-specific alpha-1,6-mannosyltransferase" evidence="2">
    <location>
        <begin position="20"/>
        <end position="335"/>
    </location>
</feature>
<keyword evidence="2" id="KW-0732">Signal</keyword>
<dbReference type="Proteomes" id="UP000001055">
    <property type="component" value="Unassembled WGS sequence"/>
</dbReference>
<comment type="similarity">
    <text evidence="1">Belongs to the glycosyltransferase 32 family.</text>
</comment>
<dbReference type="PANTHER" id="PTHR31834:SF8">
    <property type="entry name" value="TRANSFERASE, PUTATIVE (AFU_ORTHOLOGUE AFUA_6G14040)-RELATED"/>
    <property type="match status" value="1"/>
</dbReference>
<dbReference type="InParanoid" id="Q0V256"/>
<protein>
    <recommendedName>
        <fullName evidence="5">Initiation-specific alpha-1,6-mannosyltransferase</fullName>
    </recommendedName>
</protein>
<organism evidence="3 4">
    <name type="scientific">Phaeosphaeria nodorum (strain SN15 / ATCC MYA-4574 / FGSC 10173)</name>
    <name type="common">Glume blotch fungus</name>
    <name type="synonym">Parastagonospora nodorum</name>
    <dbReference type="NCBI Taxonomy" id="321614"/>
    <lineage>
        <taxon>Eukaryota</taxon>
        <taxon>Fungi</taxon>
        <taxon>Dikarya</taxon>
        <taxon>Ascomycota</taxon>
        <taxon>Pezizomycotina</taxon>
        <taxon>Dothideomycetes</taxon>
        <taxon>Pleosporomycetidae</taxon>
        <taxon>Pleosporales</taxon>
        <taxon>Pleosporineae</taxon>
        <taxon>Phaeosphaeriaceae</taxon>
        <taxon>Parastagonospora</taxon>
    </lineage>
</organism>
<dbReference type="GO" id="GO:0000009">
    <property type="term" value="F:alpha-1,6-mannosyltransferase activity"/>
    <property type="evidence" value="ECO:0000318"/>
    <property type="project" value="GO_Central"/>
</dbReference>
<dbReference type="Pfam" id="PF04488">
    <property type="entry name" value="Gly_transf_sug"/>
    <property type="match status" value="1"/>
</dbReference>
<feature type="signal peptide" evidence="2">
    <location>
        <begin position="1"/>
        <end position="19"/>
    </location>
</feature>
<dbReference type="KEGG" id="pno:SNOG_01908"/>
<proteinExistence type="inferred from homology"/>
<evidence type="ECO:0000313" key="3">
    <source>
        <dbReference type="EMBL" id="EAT90120.1"/>
    </source>
</evidence>
<dbReference type="Gene3D" id="3.90.550.20">
    <property type="match status" value="1"/>
</dbReference>
<dbReference type="OMA" id="WRYERIT"/>
<dbReference type="PANTHER" id="PTHR31834">
    <property type="entry name" value="INITIATION-SPECIFIC ALPHA-1,6-MANNOSYLTRANSFERASE"/>
    <property type="match status" value="1"/>
</dbReference>
<evidence type="ECO:0000256" key="1">
    <source>
        <dbReference type="ARBA" id="ARBA00009003"/>
    </source>
</evidence>
<dbReference type="GO" id="GO:0006487">
    <property type="term" value="P:protein N-linked glycosylation"/>
    <property type="evidence" value="ECO:0000318"/>
    <property type="project" value="GO_Central"/>
</dbReference>
<dbReference type="AlphaFoldDB" id="Q0V256"/>
<dbReference type="EMBL" id="CH445327">
    <property type="protein sequence ID" value="EAT90120.1"/>
    <property type="molecule type" value="Genomic_DNA"/>
</dbReference>
<name>Q0V256_PHANO</name>
<reference evidence="4" key="1">
    <citation type="journal article" date="2007" name="Plant Cell">
        <title>Dothideomycete-plant interactions illuminated by genome sequencing and EST analysis of the wheat pathogen Stagonospora nodorum.</title>
        <authorList>
            <person name="Hane J.K."/>
            <person name="Lowe R.G."/>
            <person name="Solomon P.S."/>
            <person name="Tan K.C."/>
            <person name="Schoch C.L."/>
            <person name="Spatafora J.W."/>
            <person name="Crous P.W."/>
            <person name="Kodira C."/>
            <person name="Birren B.W."/>
            <person name="Galagan J.E."/>
            <person name="Torriani S.F."/>
            <person name="McDonald B.A."/>
            <person name="Oliver R.P."/>
        </authorList>
    </citation>
    <scope>NUCLEOTIDE SEQUENCE [LARGE SCALE GENOMIC DNA]</scope>
    <source>
        <strain evidence="4">SN15 / ATCC MYA-4574 / FGSC 10173</strain>
    </source>
</reference>
<dbReference type="InterPro" id="IPR007577">
    <property type="entry name" value="GlycoTrfase_DXD_sugar-bd_CS"/>
</dbReference>
<dbReference type="STRING" id="321614.Q0V256"/>
<dbReference type="SUPFAM" id="SSF53448">
    <property type="entry name" value="Nucleotide-diphospho-sugar transferases"/>
    <property type="match status" value="1"/>
</dbReference>
<dbReference type="InterPro" id="IPR029044">
    <property type="entry name" value="Nucleotide-diphossugar_trans"/>
</dbReference>
<dbReference type="GO" id="GO:0000136">
    <property type="term" value="C:mannan polymerase complex"/>
    <property type="evidence" value="ECO:0000318"/>
    <property type="project" value="GO_Central"/>
</dbReference>
<dbReference type="RefSeq" id="XP_001792532.1">
    <property type="nucleotide sequence ID" value="XM_001792480.1"/>
</dbReference>
<sequence>MTSRTFWIILLASVPLAMYWSDIKLPSFVWPSNLRLERNNSHCKEHFFWQKIWLTLEVPTKIWQIWNDDPEGDVESIAELDRFSSKWRSLNPSYQYESLNKTRGDRYVETKFDDDEAIRRTYKLIQEDWIVRSDFLRYLVLLKEGGVYTDKDTEPVVPIDEWVPSKFRGRTNIVVGIEQDKRVGLPLWKDLPWTVQFAQFTILTKPNHPILRKAVDHVIENMSQFLQTHDLEKGVPQLYFHDVITLTGPRVFTSAAFDYIYEQTGLKLNGNELSNITEPVLLADVLILPVNSFSSAAPWHRHLHFIGDVLSIHKWMSSWVPSHPHKFPVEEFYIT</sequence>
<gene>
    <name evidence="3" type="ORF">SNOG_01908</name>
</gene>
<evidence type="ECO:0008006" key="5">
    <source>
        <dbReference type="Google" id="ProtNLM"/>
    </source>
</evidence>
<accession>Q0V256</accession>
<dbReference type="InterPro" id="IPR039367">
    <property type="entry name" value="Och1-like"/>
</dbReference>
<dbReference type="VEuPathDB" id="FungiDB:JI435_019080"/>
<evidence type="ECO:0000256" key="2">
    <source>
        <dbReference type="SAM" id="SignalP"/>
    </source>
</evidence>
<evidence type="ECO:0000313" key="4">
    <source>
        <dbReference type="Proteomes" id="UP000001055"/>
    </source>
</evidence>